<evidence type="ECO:0000256" key="1">
    <source>
        <dbReference type="SAM" id="MobiDB-lite"/>
    </source>
</evidence>
<dbReference type="GeneID" id="9523427"/>
<dbReference type="Pfam" id="PF24483">
    <property type="entry name" value="DUF7582"/>
    <property type="match status" value="1"/>
</dbReference>
<feature type="compositionally biased region" description="Gly residues" evidence="1">
    <location>
        <begin position="1"/>
        <end position="10"/>
    </location>
</feature>
<dbReference type="OMA" id="QRMMHVT"/>
<reference evidence="4" key="1">
    <citation type="journal article" date="2011" name="Genome Biol.">
        <title>Comparative and functional genomics provide insights into the pathogenicity of dermatophytic fungi.</title>
        <authorList>
            <person name="Burmester A."/>
            <person name="Shelest E."/>
            <person name="Gloeckner G."/>
            <person name="Heddergott C."/>
            <person name="Schindler S."/>
            <person name="Staib P."/>
            <person name="Heidel A."/>
            <person name="Felder M."/>
            <person name="Petzold A."/>
            <person name="Szafranski K."/>
            <person name="Feuermann M."/>
            <person name="Pedruzzi I."/>
            <person name="Priebe S."/>
            <person name="Groth M."/>
            <person name="Winkler R."/>
            <person name="Li W."/>
            <person name="Kniemeyer O."/>
            <person name="Schroeckh V."/>
            <person name="Hertweck C."/>
            <person name="Hube B."/>
            <person name="White T.C."/>
            <person name="Platzer M."/>
            <person name="Guthke R."/>
            <person name="Heitman J."/>
            <person name="Woestemeyer J."/>
            <person name="Zipfel P.F."/>
            <person name="Monod M."/>
            <person name="Brakhage A.A."/>
        </authorList>
    </citation>
    <scope>NUCLEOTIDE SEQUENCE [LARGE SCALE GENOMIC DNA]</scope>
    <source>
        <strain evidence="4">ATCC MYA-4681 / CBS 112371</strain>
    </source>
</reference>
<feature type="domain" description="DUF7582" evidence="2">
    <location>
        <begin position="53"/>
        <end position="251"/>
    </location>
</feature>
<protein>
    <recommendedName>
        <fullName evidence="2">DUF7582 domain-containing protein</fullName>
    </recommendedName>
</protein>
<dbReference type="KEGG" id="abe:ARB_02210"/>
<feature type="region of interest" description="Disordered" evidence="1">
    <location>
        <begin position="1"/>
        <end position="33"/>
    </location>
</feature>
<dbReference type="Proteomes" id="UP000008866">
    <property type="component" value="Unassembled WGS sequence"/>
</dbReference>
<feature type="compositionally biased region" description="Basic and acidic residues" evidence="1">
    <location>
        <begin position="290"/>
        <end position="299"/>
    </location>
</feature>
<feature type="region of interest" description="Disordered" evidence="1">
    <location>
        <begin position="261"/>
        <end position="302"/>
    </location>
</feature>
<dbReference type="EMBL" id="ABSU01000025">
    <property type="protein sequence ID" value="EFE31016.1"/>
    <property type="molecule type" value="Genomic_DNA"/>
</dbReference>
<accession>D4B181</accession>
<sequence>MSGQAGGGGRKNMILHEQSRNRGDIRPPSTDPLTRDMISPPLSQESAFDSNMIAPQVYSGLEYVSSKLQSNTLHLTLILSRSKPLPIGQGCNLTVFPVGTLSDNERHIFSKYIRRAARKYHLQPKWMALSSSSSGMDAMFNPEYLIDRSLKQNDVLISLEGLTILNIDRTYTLKQYLNALSTPWVTPNTMIDRIPSRIYTDACLYLLRQSVQSTGGRPFAKSFFYHAYNHLHFEDHLIVDIANEYFARYKQVAIVLPKPPASDPVLESDPESKSKGESKPNINPEVIVSKPKEEKAEKQKVKKKEISASSLGTRRVSFAKALSPLRARTPHSASDVTPITRNEWNILVSDSTVGRKKPVQLTVPLEAGCAPDIEGDGVIYDLNWEDVEE</sequence>
<dbReference type="STRING" id="663331.D4B181"/>
<dbReference type="eggNOG" id="ENOG502S6GP">
    <property type="taxonomic scope" value="Eukaryota"/>
</dbReference>
<dbReference type="InterPro" id="IPR056004">
    <property type="entry name" value="DUF7582"/>
</dbReference>
<dbReference type="RefSeq" id="XP_003011656.1">
    <property type="nucleotide sequence ID" value="XM_003011610.1"/>
</dbReference>
<gene>
    <name evidence="3" type="ORF">ARB_02210</name>
</gene>
<dbReference type="AlphaFoldDB" id="D4B181"/>
<dbReference type="HOGENOM" id="CLU_758890_0_0_1"/>
<evidence type="ECO:0000259" key="2">
    <source>
        <dbReference type="Pfam" id="PF24483"/>
    </source>
</evidence>
<name>D4B181_ARTBC</name>
<evidence type="ECO:0000313" key="4">
    <source>
        <dbReference type="Proteomes" id="UP000008866"/>
    </source>
</evidence>
<keyword evidence="4" id="KW-1185">Reference proteome</keyword>
<evidence type="ECO:0000313" key="3">
    <source>
        <dbReference type="EMBL" id="EFE31016.1"/>
    </source>
</evidence>
<organism evidence="3 4">
    <name type="scientific">Arthroderma benhamiae (strain ATCC MYA-4681 / CBS 112371)</name>
    <name type="common">Trichophyton mentagrophytes</name>
    <dbReference type="NCBI Taxonomy" id="663331"/>
    <lineage>
        <taxon>Eukaryota</taxon>
        <taxon>Fungi</taxon>
        <taxon>Dikarya</taxon>
        <taxon>Ascomycota</taxon>
        <taxon>Pezizomycotina</taxon>
        <taxon>Eurotiomycetes</taxon>
        <taxon>Eurotiomycetidae</taxon>
        <taxon>Onygenales</taxon>
        <taxon>Arthrodermataceae</taxon>
        <taxon>Trichophyton</taxon>
    </lineage>
</organism>
<proteinExistence type="predicted"/>
<comment type="caution">
    <text evidence="3">The sequence shown here is derived from an EMBL/GenBank/DDBJ whole genome shotgun (WGS) entry which is preliminary data.</text>
</comment>